<dbReference type="AlphaFoldDB" id="A0A7R9VFC0"/>
<dbReference type="Gene3D" id="1.20.920.10">
    <property type="entry name" value="Bromodomain-like"/>
    <property type="match status" value="1"/>
</dbReference>
<feature type="domain" description="Bromo" evidence="2">
    <location>
        <begin position="2"/>
        <end position="31"/>
    </location>
</feature>
<proteinExistence type="predicted"/>
<dbReference type="InterPro" id="IPR001487">
    <property type="entry name" value="Bromodomain"/>
</dbReference>
<dbReference type="Pfam" id="PF00439">
    <property type="entry name" value="Bromodomain"/>
    <property type="match status" value="1"/>
</dbReference>
<sequence length="105" mass="12189">MDQFHSDISLTCDNAMLYNEEGSVVHEMAEEMKALFLCEKTKHETVRKRFFGAVWLILLFRRARIRANHRLYSPGGRGYLKCKDRFETGMAGAILKGFSVRSRSR</sequence>
<dbReference type="SUPFAM" id="SSF47370">
    <property type="entry name" value="Bromodomain"/>
    <property type="match status" value="1"/>
</dbReference>
<organism evidence="3">
    <name type="scientific">Pseudictyota dubia</name>
    <dbReference type="NCBI Taxonomy" id="2749911"/>
    <lineage>
        <taxon>Eukaryota</taxon>
        <taxon>Sar</taxon>
        <taxon>Stramenopiles</taxon>
        <taxon>Ochrophyta</taxon>
        <taxon>Bacillariophyta</taxon>
        <taxon>Mediophyceae</taxon>
        <taxon>Biddulphiophycidae</taxon>
        <taxon>Eupodiscales</taxon>
        <taxon>Odontellaceae</taxon>
        <taxon>Pseudictyota</taxon>
    </lineage>
</organism>
<evidence type="ECO:0000256" key="1">
    <source>
        <dbReference type="ARBA" id="ARBA00023117"/>
    </source>
</evidence>
<name>A0A7R9VFC0_9STRA</name>
<dbReference type="InterPro" id="IPR036427">
    <property type="entry name" value="Bromodomain-like_sf"/>
</dbReference>
<evidence type="ECO:0000313" key="3">
    <source>
        <dbReference type="EMBL" id="CAD8292265.1"/>
    </source>
</evidence>
<dbReference type="EMBL" id="HBED01001797">
    <property type="protein sequence ID" value="CAD8292265.1"/>
    <property type="molecule type" value="Transcribed_RNA"/>
</dbReference>
<reference evidence="3" key="1">
    <citation type="submission" date="2021-01" db="EMBL/GenBank/DDBJ databases">
        <authorList>
            <person name="Corre E."/>
            <person name="Pelletier E."/>
            <person name="Niang G."/>
            <person name="Scheremetjew M."/>
            <person name="Finn R."/>
            <person name="Kale V."/>
            <person name="Holt S."/>
            <person name="Cochrane G."/>
            <person name="Meng A."/>
            <person name="Brown T."/>
            <person name="Cohen L."/>
        </authorList>
    </citation>
    <scope>NUCLEOTIDE SEQUENCE</scope>
    <source>
        <strain evidence="3">CCMP147</strain>
    </source>
</reference>
<keyword evidence="1" id="KW-0103">Bromodomain</keyword>
<gene>
    <name evidence="3" type="ORF">TDUB1175_LOCUS926</name>
</gene>
<evidence type="ECO:0000259" key="2">
    <source>
        <dbReference type="Pfam" id="PF00439"/>
    </source>
</evidence>
<accession>A0A7R9VFC0</accession>
<protein>
    <recommendedName>
        <fullName evidence="2">Bromo domain-containing protein</fullName>
    </recommendedName>
</protein>